<dbReference type="GO" id="GO:0019781">
    <property type="term" value="F:NEDD8 activating enzyme activity"/>
    <property type="evidence" value="ECO:0007669"/>
    <property type="project" value="UniProtKB-UniRule"/>
</dbReference>
<dbReference type="PANTHER" id="PTHR10953">
    <property type="entry name" value="UBIQUITIN-ACTIVATING ENZYME E1"/>
    <property type="match status" value="1"/>
</dbReference>
<keyword evidence="4" id="KW-1185">Reference proteome</keyword>
<dbReference type="EC" id="6.2.1.64" evidence="1"/>
<dbReference type="GO" id="GO:0005524">
    <property type="term" value="F:ATP binding"/>
    <property type="evidence" value="ECO:0007669"/>
    <property type="project" value="UniProtKB-UniRule"/>
</dbReference>
<gene>
    <name evidence="3" type="ORF">CWI38_0361p0040</name>
</gene>
<comment type="similarity">
    <text evidence="1">Belongs to the ubiquitin-activating E1 family. UBA3 subfamily.</text>
</comment>
<dbReference type="STRING" id="1176355.A0A4Q9M0S2"/>
<comment type="function">
    <text evidence="1">Catalytic subunit of the dimeric E1 enzyme, which activates NEDD8.</text>
</comment>
<dbReference type="InterPro" id="IPR045886">
    <property type="entry name" value="ThiF/MoeB/HesA"/>
</dbReference>
<dbReference type="VEuPathDB" id="MicrosporidiaDB:CWI38_0361p0040"/>
<accession>A0A4Q9M0S2</accession>
<dbReference type="AlphaFoldDB" id="A0A4Q9M0S2"/>
<dbReference type="Proteomes" id="UP000292282">
    <property type="component" value="Unassembled WGS sequence"/>
</dbReference>
<evidence type="ECO:0000313" key="3">
    <source>
        <dbReference type="EMBL" id="TBU13690.1"/>
    </source>
</evidence>
<dbReference type="OrthoDB" id="10255449at2759"/>
<sequence length="395" mass="45559">MQILVLGSELIKLLITQKEYKITLLDYDEIEISNLNRQFMYLKKDIGKNKAEVLCSNLNNRKNKKYKYINTDVLKLKEEDIKHFDIIISCLDNIVARMHINFLIKKSVKNIFFIDSGVENMKIHVKVVKKGFSCLYCIKEMYNTQVNLSFCTIKNIEKNLSKYSRHQIILSLIIQFKEKAKENLSYLSNNLPGDLTKDLSNNLTKDLSNNLENNLSNNLTKDLESNLSKDLSNTLESNLSKDLSNTLECKLPKDLSNNSTKDLSNNLENNLESNLTKDLSNNLNKIISKPNKISIDSNNRNISNFIESVKLKFNELALSNNLKPTNSFEIIGIERDIIPNVCYINSIAASLIFKEIKSIKSNKEYDYIFYNSEYKIYTQKFLLSKSDSCILCNED</sequence>
<keyword evidence="1" id="KW-0833">Ubl conjugation pathway</keyword>
<evidence type="ECO:0000256" key="1">
    <source>
        <dbReference type="RuleBase" id="RU368009"/>
    </source>
</evidence>
<comment type="caution">
    <text evidence="3">The sequence shown here is derived from an EMBL/GenBank/DDBJ whole genome shotgun (WGS) entry which is preliminary data.</text>
</comment>
<keyword evidence="1" id="KW-0067">ATP-binding</keyword>
<dbReference type="Pfam" id="PF00899">
    <property type="entry name" value="ThiF"/>
    <property type="match status" value="1"/>
</dbReference>
<dbReference type="GO" id="GO:0005737">
    <property type="term" value="C:cytoplasm"/>
    <property type="evidence" value="ECO:0007669"/>
    <property type="project" value="TreeGrafter"/>
</dbReference>
<dbReference type="InterPro" id="IPR035985">
    <property type="entry name" value="Ubiquitin-activating_enz"/>
</dbReference>
<keyword evidence="1" id="KW-0547">Nucleotide-binding</keyword>
<dbReference type="EMBL" id="PITK01000361">
    <property type="protein sequence ID" value="TBU13690.1"/>
    <property type="molecule type" value="Genomic_DNA"/>
</dbReference>
<protein>
    <recommendedName>
        <fullName evidence="1">NEDD8-activating enzyme E1 catalytic subunit</fullName>
        <ecNumber evidence="1">6.2.1.64</ecNumber>
    </recommendedName>
</protein>
<reference evidence="3 4" key="1">
    <citation type="submission" date="2017-12" db="EMBL/GenBank/DDBJ databases">
        <authorList>
            <person name="Pombert J.-F."/>
            <person name="Haag K.L."/>
            <person name="Ebert D."/>
        </authorList>
    </citation>
    <scope>NUCLEOTIDE SEQUENCE [LARGE SCALE GENOMIC DNA]</scope>
    <source>
        <strain evidence="3">IL-G-3</strain>
    </source>
</reference>
<evidence type="ECO:0000313" key="4">
    <source>
        <dbReference type="Proteomes" id="UP000292282"/>
    </source>
</evidence>
<proteinExistence type="inferred from homology"/>
<dbReference type="GO" id="GO:0045116">
    <property type="term" value="P:protein neddylation"/>
    <property type="evidence" value="ECO:0007669"/>
    <property type="project" value="UniProtKB-UniRule"/>
</dbReference>
<dbReference type="InterPro" id="IPR000594">
    <property type="entry name" value="ThiF_NAD_FAD-bd"/>
</dbReference>
<comment type="catalytic activity">
    <reaction evidence="1">
        <text>ATP + [NEDD8 protein] + [E1 NEDD8-activating enzyme]-L-cysteine = AMP + diphosphate + [E1 NEDD8-activating enzyme]-S-[NEDD8 protein]-yl-L-cysteine.</text>
        <dbReference type="EC" id="6.2.1.64"/>
    </reaction>
</comment>
<feature type="domain" description="THIF-type NAD/FAD binding fold" evidence="2">
    <location>
        <begin position="6"/>
        <end position="375"/>
    </location>
</feature>
<evidence type="ECO:0000259" key="2">
    <source>
        <dbReference type="Pfam" id="PF00899"/>
    </source>
</evidence>
<dbReference type="UniPathway" id="UPA00885"/>
<name>A0A4Q9M0S2_9MICR</name>
<organism evidence="3 4">
    <name type="scientific">Hamiltosporidium tvaerminnensis</name>
    <dbReference type="NCBI Taxonomy" id="1176355"/>
    <lineage>
        <taxon>Eukaryota</taxon>
        <taxon>Fungi</taxon>
        <taxon>Fungi incertae sedis</taxon>
        <taxon>Microsporidia</taxon>
        <taxon>Dubosqiidae</taxon>
        <taxon>Hamiltosporidium</taxon>
    </lineage>
</organism>
<dbReference type="PANTHER" id="PTHR10953:SF6">
    <property type="entry name" value="NEDD8-ACTIVATING ENZYME E1 CATALYTIC SUBUNIT"/>
    <property type="match status" value="1"/>
</dbReference>
<dbReference type="SUPFAM" id="SSF69572">
    <property type="entry name" value="Activating enzymes of the ubiquitin-like proteins"/>
    <property type="match status" value="1"/>
</dbReference>
<comment type="pathway">
    <text evidence="1">Protein modification; protein neddylation.</text>
</comment>
<dbReference type="Gene3D" id="3.40.50.720">
    <property type="entry name" value="NAD(P)-binding Rossmann-like Domain"/>
    <property type="match status" value="1"/>
</dbReference>
<keyword evidence="1" id="KW-0436">Ligase</keyword>
<dbReference type="GO" id="GO:0005634">
    <property type="term" value="C:nucleus"/>
    <property type="evidence" value="ECO:0007669"/>
    <property type="project" value="TreeGrafter"/>
</dbReference>